<evidence type="ECO:0000256" key="2">
    <source>
        <dbReference type="ARBA" id="ARBA00023002"/>
    </source>
</evidence>
<dbReference type="Proteomes" id="UP000228987">
    <property type="component" value="Unassembled WGS sequence"/>
</dbReference>
<dbReference type="PRINTS" id="PR00080">
    <property type="entry name" value="SDRFAMILY"/>
</dbReference>
<dbReference type="GO" id="GO:0016491">
    <property type="term" value="F:oxidoreductase activity"/>
    <property type="evidence" value="ECO:0007669"/>
    <property type="project" value="UniProtKB-KW"/>
</dbReference>
<dbReference type="InterPro" id="IPR020904">
    <property type="entry name" value="Sc_DH/Rdtase_CS"/>
</dbReference>
<dbReference type="InterPro" id="IPR002347">
    <property type="entry name" value="SDR_fam"/>
</dbReference>
<dbReference type="InterPro" id="IPR051122">
    <property type="entry name" value="SDR_DHRS6-like"/>
</dbReference>
<comment type="caution">
    <text evidence="3">The sequence shown here is derived from an EMBL/GenBank/DDBJ whole genome shotgun (WGS) entry which is preliminary data.</text>
</comment>
<keyword evidence="2" id="KW-0560">Oxidoreductase</keyword>
<organism evidence="3 4">
    <name type="scientific">SAR86 cluster bacterium</name>
    <dbReference type="NCBI Taxonomy" id="2030880"/>
    <lineage>
        <taxon>Bacteria</taxon>
        <taxon>Pseudomonadati</taxon>
        <taxon>Pseudomonadota</taxon>
        <taxon>Gammaproteobacteria</taxon>
        <taxon>SAR86 cluster</taxon>
    </lineage>
</organism>
<protein>
    <recommendedName>
        <fullName evidence="5">3-oxoacyl-ACP reductase</fullName>
    </recommendedName>
</protein>
<dbReference type="Gene3D" id="3.40.50.720">
    <property type="entry name" value="NAD(P)-binding Rossmann-like Domain"/>
    <property type="match status" value="1"/>
</dbReference>
<sequence>MDQTSKHVLVICSSNSVGNALVTRFHSEGWTVSHSSRAAISDETHHFLDLASDESILDFCASIKAGLRLDALVFLCGILGSKSLEEKSYSDILVDFSINTISQIKIVKSLLSHFSDDGRVIFLNSISAFNGSYDSTYAASKAAVIGFIKSMAKHGPKTVRFNAIASGLIEDSSMARQFTAEDFDRHKSETPTGLHNDSSEIADVIFDICGPSWRNMNGQVIHINGGRYV</sequence>
<evidence type="ECO:0000256" key="1">
    <source>
        <dbReference type="ARBA" id="ARBA00006484"/>
    </source>
</evidence>
<dbReference type="CDD" id="cd05233">
    <property type="entry name" value="SDR_c"/>
    <property type="match status" value="1"/>
</dbReference>
<evidence type="ECO:0000313" key="3">
    <source>
        <dbReference type="EMBL" id="PCJ40442.1"/>
    </source>
</evidence>
<dbReference type="EMBL" id="NVWI01000009">
    <property type="protein sequence ID" value="PCJ40442.1"/>
    <property type="molecule type" value="Genomic_DNA"/>
</dbReference>
<reference evidence="4" key="1">
    <citation type="submission" date="2017-08" db="EMBL/GenBank/DDBJ databases">
        <title>A dynamic microbial community with high functional redundancy inhabits the cold, oxic subseafloor aquifer.</title>
        <authorList>
            <person name="Tully B.J."/>
            <person name="Wheat C.G."/>
            <person name="Glazer B.T."/>
            <person name="Huber J.A."/>
        </authorList>
    </citation>
    <scope>NUCLEOTIDE SEQUENCE [LARGE SCALE GENOMIC DNA]</scope>
</reference>
<gene>
    <name evidence="3" type="ORF">COA71_11345</name>
</gene>
<proteinExistence type="inferred from homology"/>
<dbReference type="PRINTS" id="PR00081">
    <property type="entry name" value="GDHRDH"/>
</dbReference>
<dbReference type="PANTHER" id="PTHR43477">
    <property type="entry name" value="DIHYDROANTICAPSIN 7-DEHYDROGENASE"/>
    <property type="match status" value="1"/>
</dbReference>
<evidence type="ECO:0000313" key="4">
    <source>
        <dbReference type="Proteomes" id="UP000228987"/>
    </source>
</evidence>
<dbReference type="Pfam" id="PF13561">
    <property type="entry name" value="adh_short_C2"/>
    <property type="match status" value="1"/>
</dbReference>
<dbReference type="AlphaFoldDB" id="A0A2A5C9E8"/>
<accession>A0A2A5C9E8</accession>
<name>A0A2A5C9E8_9GAMM</name>
<evidence type="ECO:0008006" key="5">
    <source>
        <dbReference type="Google" id="ProtNLM"/>
    </source>
</evidence>
<dbReference type="PROSITE" id="PS00061">
    <property type="entry name" value="ADH_SHORT"/>
    <property type="match status" value="1"/>
</dbReference>
<comment type="similarity">
    <text evidence="1">Belongs to the short-chain dehydrogenases/reductases (SDR) family.</text>
</comment>
<dbReference type="SUPFAM" id="SSF51735">
    <property type="entry name" value="NAD(P)-binding Rossmann-fold domains"/>
    <property type="match status" value="1"/>
</dbReference>
<dbReference type="InterPro" id="IPR036291">
    <property type="entry name" value="NAD(P)-bd_dom_sf"/>
</dbReference>
<dbReference type="PANTHER" id="PTHR43477:SF1">
    <property type="entry name" value="DIHYDROANTICAPSIN 7-DEHYDROGENASE"/>
    <property type="match status" value="1"/>
</dbReference>